<dbReference type="InterPro" id="IPR000228">
    <property type="entry name" value="RNA3'_term_phos_cyc"/>
</dbReference>
<dbReference type="PIRSF" id="PIRSF005378">
    <property type="entry name" value="RNA3'_term_phos_cycl_euk"/>
    <property type="match status" value="1"/>
</dbReference>
<evidence type="ECO:0000259" key="6">
    <source>
        <dbReference type="Pfam" id="PF05189"/>
    </source>
</evidence>
<evidence type="ECO:0000256" key="2">
    <source>
        <dbReference type="ARBA" id="ARBA00007089"/>
    </source>
</evidence>
<comment type="subcellular location">
    <subcellularLocation>
        <location evidence="1">Nucleus</location>
        <location evidence="1">Nucleolus</location>
    </subcellularLocation>
</comment>
<dbReference type="PANTHER" id="PTHR11096:SF1">
    <property type="entry name" value="RNA 3'-TERMINAL PHOSPHATE CYCLASE-LIKE PROTEIN"/>
    <property type="match status" value="1"/>
</dbReference>
<dbReference type="PANTHER" id="PTHR11096">
    <property type="entry name" value="RNA 3' TERMINAL PHOSPHATE CYCLASE"/>
    <property type="match status" value="1"/>
</dbReference>
<dbReference type="InterPro" id="IPR037136">
    <property type="entry name" value="RNA3'_phos_cyclase_dom_sf"/>
</dbReference>
<comment type="similarity">
    <text evidence="2">Belongs to the RNA 3'-terminal cyclase family. Type 2 subfamily.</text>
</comment>
<evidence type="ECO:0000313" key="8">
    <source>
        <dbReference type="Proteomes" id="UP000271974"/>
    </source>
</evidence>
<dbReference type="GO" id="GO:0005730">
    <property type="term" value="C:nucleolus"/>
    <property type="evidence" value="ECO:0007669"/>
    <property type="project" value="UniProtKB-SubCell"/>
</dbReference>
<dbReference type="Proteomes" id="UP000271974">
    <property type="component" value="Unassembled WGS sequence"/>
</dbReference>
<keyword evidence="8" id="KW-1185">Reference proteome</keyword>
<accession>A0A433T9Q3</accession>
<dbReference type="Pfam" id="PF01137">
    <property type="entry name" value="RTC"/>
    <property type="match status" value="1"/>
</dbReference>
<dbReference type="FunFam" id="3.30.360.20:FF:000001">
    <property type="entry name" value="RNA terminal phosphate cyclase-like 1"/>
    <property type="match status" value="1"/>
</dbReference>
<dbReference type="OrthoDB" id="1911237at2759"/>
<reference evidence="7 8" key="1">
    <citation type="submission" date="2019-01" db="EMBL/GenBank/DDBJ databases">
        <title>A draft genome assembly of the solar-powered sea slug Elysia chlorotica.</title>
        <authorList>
            <person name="Cai H."/>
            <person name="Li Q."/>
            <person name="Fang X."/>
            <person name="Li J."/>
            <person name="Curtis N.E."/>
            <person name="Altenburger A."/>
            <person name="Shibata T."/>
            <person name="Feng M."/>
            <person name="Maeda T."/>
            <person name="Schwartz J.A."/>
            <person name="Shigenobu S."/>
            <person name="Lundholm N."/>
            <person name="Nishiyama T."/>
            <person name="Yang H."/>
            <person name="Hasebe M."/>
            <person name="Li S."/>
            <person name="Pierce S.K."/>
            <person name="Wang J."/>
        </authorList>
    </citation>
    <scope>NUCLEOTIDE SEQUENCE [LARGE SCALE GENOMIC DNA]</scope>
    <source>
        <strain evidence="7">EC2010</strain>
        <tissue evidence="7">Whole organism of an adult</tissue>
    </source>
</reference>
<evidence type="ECO:0000313" key="7">
    <source>
        <dbReference type="EMBL" id="RUS78323.1"/>
    </source>
</evidence>
<evidence type="ECO:0000256" key="3">
    <source>
        <dbReference type="ARBA" id="ARBA00022517"/>
    </source>
</evidence>
<feature type="domain" description="RNA 3'-terminal phosphate cyclase" evidence="5">
    <location>
        <begin position="6"/>
        <end position="338"/>
    </location>
</feature>
<proteinExistence type="inferred from homology"/>
<feature type="domain" description="RNA 3'-terminal phosphate cyclase insert" evidence="6">
    <location>
        <begin position="179"/>
        <end position="284"/>
    </location>
</feature>
<evidence type="ECO:0000256" key="1">
    <source>
        <dbReference type="ARBA" id="ARBA00004604"/>
    </source>
</evidence>
<dbReference type="InterPro" id="IPR020719">
    <property type="entry name" value="RNA3'_term_phos_cycl-like_CS"/>
</dbReference>
<keyword evidence="3" id="KW-0690">Ribosome biogenesis</keyword>
<dbReference type="InterPro" id="IPR013792">
    <property type="entry name" value="RNA3'P_cycl/enolpyr_Trfase_a/b"/>
</dbReference>
<gene>
    <name evidence="7" type="ORF">EGW08_013927</name>
</gene>
<keyword evidence="4" id="KW-0539">Nucleus</keyword>
<dbReference type="Gene3D" id="3.65.10.20">
    <property type="entry name" value="RNA 3'-terminal phosphate cyclase domain"/>
    <property type="match status" value="1"/>
</dbReference>
<comment type="caution">
    <text evidence="7">The sequence shown here is derived from an EMBL/GenBank/DDBJ whole genome shotgun (WGS) entry which is preliminary data.</text>
</comment>
<evidence type="ECO:0000259" key="5">
    <source>
        <dbReference type="Pfam" id="PF01137"/>
    </source>
</evidence>
<dbReference type="CDD" id="cd00875">
    <property type="entry name" value="RNA_Cyclase_Class_I"/>
    <property type="match status" value="1"/>
</dbReference>
<evidence type="ECO:0008006" key="9">
    <source>
        <dbReference type="Google" id="ProtNLM"/>
    </source>
</evidence>
<dbReference type="PROSITE" id="PS01287">
    <property type="entry name" value="RTC"/>
    <property type="match status" value="1"/>
</dbReference>
<dbReference type="SUPFAM" id="SSF55205">
    <property type="entry name" value="EPT/RTPC-like"/>
    <property type="match status" value="1"/>
</dbReference>
<dbReference type="STRING" id="188477.A0A433T9Q3"/>
<dbReference type="AlphaFoldDB" id="A0A433T9Q3"/>
<protein>
    <recommendedName>
        <fullName evidence="9">RNA 3'-terminal phosphate cyclase domain-containing protein</fullName>
    </recommendedName>
</protein>
<dbReference type="EMBL" id="RQTK01000518">
    <property type="protein sequence ID" value="RUS78323.1"/>
    <property type="molecule type" value="Genomic_DNA"/>
</dbReference>
<dbReference type="InterPro" id="IPR036553">
    <property type="entry name" value="RPTC_insert"/>
</dbReference>
<sequence>MSSLNYEGCNYFRMRLLMSTLSGKSVKISQIRPEDDDPGLTDFEVSFIRLMDKVTNGTKTVITETGTQLVYRPGLLLGGSIEHDCHNSRPIGYYLEMLMCLAPFTKEPLRAVLRGVTCDKDDPSVDLLKLSVFPVLKRFLGTDEGLDLKINRRGAAPDGGGEVVFSCPCRQKLRPIKFTQPGKIKRIRGVAWSVRVSPGFVNRLVDSARGVLNKFLTDIYIYTDHMRGGQAGKSPGFGLTLVAETTEGSFLGAEQVSSAKGSGEEPTVPEDLGKKAALTLLQEIFRGGCVDSTSQGLSCLLMVLGQQDVSKLQIGELTPYSIQFLRHIRDFFQVVFNIKVDKKAVTAAGDGDGDEEEEQELKTGGDKLILTCVGVGYSNVSKAIR</sequence>
<dbReference type="NCBIfam" id="TIGR03400">
    <property type="entry name" value="18S_RNA_Rcl1p"/>
    <property type="match status" value="1"/>
</dbReference>
<name>A0A433T9Q3_ELYCH</name>
<dbReference type="InterPro" id="IPR023797">
    <property type="entry name" value="RNA3'_phos_cyclase_dom"/>
</dbReference>
<organism evidence="7 8">
    <name type="scientific">Elysia chlorotica</name>
    <name type="common">Eastern emerald elysia</name>
    <name type="synonym">Sea slug</name>
    <dbReference type="NCBI Taxonomy" id="188477"/>
    <lineage>
        <taxon>Eukaryota</taxon>
        <taxon>Metazoa</taxon>
        <taxon>Spiralia</taxon>
        <taxon>Lophotrochozoa</taxon>
        <taxon>Mollusca</taxon>
        <taxon>Gastropoda</taxon>
        <taxon>Heterobranchia</taxon>
        <taxon>Euthyneura</taxon>
        <taxon>Panpulmonata</taxon>
        <taxon>Sacoglossa</taxon>
        <taxon>Placobranchoidea</taxon>
        <taxon>Plakobranchidae</taxon>
        <taxon>Elysia</taxon>
    </lineage>
</organism>
<dbReference type="InterPro" id="IPR013791">
    <property type="entry name" value="RNA3'-term_phos_cycl_insert"/>
</dbReference>
<evidence type="ECO:0000256" key="4">
    <source>
        <dbReference type="ARBA" id="ARBA00023242"/>
    </source>
</evidence>
<dbReference type="GO" id="GO:0000479">
    <property type="term" value="P:endonucleolytic cleavage of tricistronic rRNA transcript (SSU-rRNA, 5.8S rRNA, LSU-rRNA)"/>
    <property type="evidence" value="ECO:0007669"/>
    <property type="project" value="TreeGrafter"/>
</dbReference>
<dbReference type="GO" id="GO:0004521">
    <property type="term" value="F:RNA endonuclease activity"/>
    <property type="evidence" value="ECO:0007669"/>
    <property type="project" value="TreeGrafter"/>
</dbReference>
<dbReference type="InterPro" id="IPR016443">
    <property type="entry name" value="RNA3'_term_phos_cyc_type_2"/>
</dbReference>
<dbReference type="Gene3D" id="3.30.360.20">
    <property type="entry name" value="RNA 3'-terminal phosphate cyclase, insert domain"/>
    <property type="match status" value="1"/>
</dbReference>
<dbReference type="Pfam" id="PF05189">
    <property type="entry name" value="RTC_insert"/>
    <property type="match status" value="1"/>
</dbReference>